<organism evidence="1 2">
    <name type="scientific">Araneus ventricosus</name>
    <name type="common">Orbweaver spider</name>
    <name type="synonym">Epeira ventricosa</name>
    <dbReference type="NCBI Taxonomy" id="182803"/>
    <lineage>
        <taxon>Eukaryota</taxon>
        <taxon>Metazoa</taxon>
        <taxon>Ecdysozoa</taxon>
        <taxon>Arthropoda</taxon>
        <taxon>Chelicerata</taxon>
        <taxon>Arachnida</taxon>
        <taxon>Araneae</taxon>
        <taxon>Araneomorphae</taxon>
        <taxon>Entelegynae</taxon>
        <taxon>Araneoidea</taxon>
        <taxon>Araneidae</taxon>
        <taxon>Araneus</taxon>
    </lineage>
</organism>
<dbReference type="Proteomes" id="UP000499080">
    <property type="component" value="Unassembled WGS sequence"/>
</dbReference>
<dbReference type="AlphaFoldDB" id="A0A4Y2K662"/>
<gene>
    <name evidence="1" type="ORF">AVEN_51745_1</name>
</gene>
<evidence type="ECO:0000313" key="2">
    <source>
        <dbReference type="Proteomes" id="UP000499080"/>
    </source>
</evidence>
<keyword evidence="2" id="KW-1185">Reference proteome</keyword>
<accession>A0A4Y2K662</accession>
<dbReference type="EMBL" id="BGPR01113005">
    <property type="protein sequence ID" value="GBM96762.1"/>
    <property type="molecule type" value="Genomic_DNA"/>
</dbReference>
<proteinExistence type="predicted"/>
<name>A0A4Y2K662_ARAVE</name>
<sequence length="97" mass="11013">MKKIISRERNTPIKSIDSVLIKPITHVPTESENLFKLQNALPISQYIFEPSMGFAGNQSIDQYLSVHKDSFSNPPTNRRIEEGVIVDCSKMMKFKAS</sequence>
<protein>
    <submittedName>
        <fullName evidence="1">Uncharacterized protein</fullName>
    </submittedName>
</protein>
<evidence type="ECO:0000313" key="1">
    <source>
        <dbReference type="EMBL" id="GBM96762.1"/>
    </source>
</evidence>
<reference evidence="1 2" key="1">
    <citation type="journal article" date="2019" name="Sci. Rep.">
        <title>Orb-weaving spider Araneus ventricosus genome elucidates the spidroin gene catalogue.</title>
        <authorList>
            <person name="Kono N."/>
            <person name="Nakamura H."/>
            <person name="Ohtoshi R."/>
            <person name="Moran D.A.P."/>
            <person name="Shinohara A."/>
            <person name="Yoshida Y."/>
            <person name="Fujiwara M."/>
            <person name="Mori M."/>
            <person name="Tomita M."/>
            <person name="Arakawa K."/>
        </authorList>
    </citation>
    <scope>NUCLEOTIDE SEQUENCE [LARGE SCALE GENOMIC DNA]</scope>
</reference>
<comment type="caution">
    <text evidence="1">The sequence shown here is derived from an EMBL/GenBank/DDBJ whole genome shotgun (WGS) entry which is preliminary data.</text>
</comment>